<evidence type="ECO:0000313" key="2">
    <source>
        <dbReference type="EMBL" id="BDX08082.1"/>
    </source>
</evidence>
<dbReference type="KEGG" id="pmaw:MACH26_36030"/>
<dbReference type="Pfam" id="PF05621">
    <property type="entry name" value="TniB"/>
    <property type="match status" value="1"/>
</dbReference>
<dbReference type="SUPFAM" id="SSF52540">
    <property type="entry name" value="P-loop containing nucleoside triphosphate hydrolases"/>
    <property type="match status" value="1"/>
</dbReference>
<proteinExistence type="predicted"/>
<dbReference type="InterPro" id="IPR008868">
    <property type="entry name" value="TniB"/>
</dbReference>
<feature type="domain" description="AAA+ ATPase" evidence="1">
    <location>
        <begin position="44"/>
        <end position="198"/>
    </location>
</feature>
<name>A0AA48HSU6_9ALTE</name>
<dbReference type="RefSeq" id="WP_338294165.1">
    <property type="nucleotide sequence ID" value="NZ_AP027272.1"/>
</dbReference>
<dbReference type="SMART" id="SM00382">
    <property type="entry name" value="AAA"/>
    <property type="match status" value="1"/>
</dbReference>
<dbReference type="EMBL" id="AP027272">
    <property type="protein sequence ID" value="BDX08082.1"/>
    <property type="molecule type" value="Genomic_DNA"/>
</dbReference>
<dbReference type="InterPro" id="IPR003593">
    <property type="entry name" value="AAA+_ATPase"/>
</dbReference>
<reference evidence="2" key="1">
    <citation type="submission" date="2023-01" db="EMBL/GenBank/DDBJ databases">
        <title>Complete genome sequence of Planctobacterium marinum strain Dej080120_11.</title>
        <authorList>
            <person name="Ueki S."/>
            <person name="Maruyama F."/>
        </authorList>
    </citation>
    <scope>NUCLEOTIDE SEQUENCE</scope>
    <source>
        <strain evidence="2">Dej080120_11</strain>
    </source>
</reference>
<organism evidence="2 3">
    <name type="scientific">Planctobacterium marinum</name>
    <dbReference type="NCBI Taxonomy" id="1631968"/>
    <lineage>
        <taxon>Bacteria</taxon>
        <taxon>Pseudomonadati</taxon>
        <taxon>Pseudomonadota</taxon>
        <taxon>Gammaproteobacteria</taxon>
        <taxon>Alteromonadales</taxon>
        <taxon>Alteromonadaceae</taxon>
        <taxon>Planctobacterium</taxon>
    </lineage>
</organism>
<dbReference type="PANTHER" id="PTHR35894">
    <property type="entry name" value="GENERAL SECRETION PATHWAY PROTEIN A-RELATED"/>
    <property type="match status" value="1"/>
</dbReference>
<evidence type="ECO:0000313" key="3">
    <source>
        <dbReference type="Proteomes" id="UP001333710"/>
    </source>
</evidence>
<dbReference type="Gene3D" id="3.40.50.300">
    <property type="entry name" value="P-loop containing nucleotide triphosphate hydrolases"/>
    <property type="match status" value="1"/>
</dbReference>
<gene>
    <name evidence="2" type="ORF">MACH26_36030</name>
</gene>
<keyword evidence="3" id="KW-1185">Reference proteome</keyword>
<dbReference type="AlphaFoldDB" id="A0AA48HSU6"/>
<dbReference type="InterPro" id="IPR027417">
    <property type="entry name" value="P-loop_NTPase"/>
</dbReference>
<dbReference type="InterPro" id="IPR052026">
    <property type="entry name" value="ExeA_AAA_ATPase_DNA-bind"/>
</dbReference>
<accession>A0AA48HSU6</accession>
<dbReference type="Proteomes" id="UP001333710">
    <property type="component" value="Chromosome"/>
</dbReference>
<protein>
    <submittedName>
        <fullName evidence="2">Transposase</fullName>
    </submittedName>
</protein>
<sequence>MNTQNSVEELQKLKEVKELYIDSPLLKTVKSKMQSCLISKGLPPPKCMLITGDTGAGKTTLIKQFIKAYPSDDSANRSKIPILHTTLPENATPKTASQQLLSDLGDPLYFDGNDPIYFRKKIATLLKETDTQLIFLDEFQHMIERNTGDVISRTTDWLKLLIELTEIPIILSGMPYCEMVLRHNSQLSERVFYRITLPPFRVNDPKQREYYLIFLTMIDKNLPFKFEATLTEGSMPKRLYAYSNGNMRKLKSIISEASEIAIFNDDKSLKLEHFKEAAEPGIDNENCATLAFHVSENKLAIKEPGANPGWEDFLIRRTKASAPQKLAFG</sequence>
<evidence type="ECO:0000259" key="1">
    <source>
        <dbReference type="SMART" id="SM00382"/>
    </source>
</evidence>
<dbReference type="PANTHER" id="PTHR35894:SF1">
    <property type="entry name" value="PHOSPHORIBULOKINASE _ URIDINE KINASE FAMILY"/>
    <property type="match status" value="1"/>
</dbReference>